<dbReference type="GO" id="GO:0008270">
    <property type="term" value="F:zinc ion binding"/>
    <property type="evidence" value="ECO:0007669"/>
    <property type="project" value="UniProtKB-KW"/>
</dbReference>
<feature type="coiled-coil region" evidence="8">
    <location>
        <begin position="770"/>
        <end position="797"/>
    </location>
</feature>
<dbReference type="GO" id="GO:0007032">
    <property type="term" value="P:endosome organization"/>
    <property type="evidence" value="ECO:0007669"/>
    <property type="project" value="TreeGrafter"/>
</dbReference>
<sequence>MLEGIAQVGLDPQQGAQQQQQGEPMFGLEKVPYQPKGLKQMVVCNDVVAMALSNGHIIRLRLDAPDDLEGTSPSLPLSLLAASTCRARGQDIEFARRKEDQIHSIFLDPTGNSLIISMENKENCRALAWDTHNTDPSNTGEILIGSRDGRIFETAVEAKDKLFVEGKEKYFKPIYALGEDQPVLGLRYERFPPSRVEGPKFFVMAATGTRLYQFIGGPTFEAVFGGYERNPAFLELPGEQAGRRAESNISFFSKYQGVAKSFAWLTGPGIYHGSLVFGSQNPGDSVMADTQLLPYPWCDEARQRRLGSPLSLVLSEFHFLLLYEDRFVAVSQLDNTVAHEESLGRGSRGSRMRGLVLDPTKAALWAYAEDAIYQLFAVDEDRHVWRKYLEKGLFEEALRYCKLPGQRDQVLLGQAEYYLQAKRYESAARAFAKTTAPFEEVALRFIALGEKDALKAFLTTRLALLPPHALMQRTALAAWIVEQYLARLNQLREARLHDQHAMLLDELRYFAAAVGDDARVLRDLVRGGEWANALEVLARANSGELYYQFSPTLMAHVPRPTVDAWISSRTPLQPRKLLPALMRYQPSPAQARTPTPTTLPPTFPTFPTSCEQTGSNESIRYLEHCIQKGNNQDPAIHNYLLSLYAQQGSEEALLGFLQREEAVFDLRYALRLALRHEKRRACVDIYSAMGLHEEAVDLAIRLDVNLAKAHANRPQDDEVRKKLWLRIARHVVEEDQDIKKAMAFLKDCELLKIEDILPFFPDFVLIDDFKEEICGSLEEYNRHIEDLKHEMDDATHSADLIRLDIKQLRSKCGFVAGNQKCDLCAYPVLSRQFYLFPCQHTFHADCLAREMTRHLTDAQRLRLRELQLLVAEHSRAPAPRPKSSVPAPAGDAPATATAAKADIDLLAPIQTEQLKNELDDLVASQCITCGKLTIDSITRPFIDVRDQDLVKSWFI</sequence>
<dbReference type="RefSeq" id="XP_004334889.1">
    <property type="nucleotide sequence ID" value="XM_004334841.1"/>
</dbReference>
<reference evidence="11 12" key="1">
    <citation type="journal article" date="2013" name="Genome Biol.">
        <title>Genome of Acanthamoeba castellanii highlights extensive lateral gene transfer and early evolution of tyrosine kinase signaling.</title>
        <authorList>
            <person name="Clarke M."/>
            <person name="Lohan A.J."/>
            <person name="Liu B."/>
            <person name="Lagkouvardos I."/>
            <person name="Roy S."/>
            <person name="Zafar N."/>
            <person name="Bertelli C."/>
            <person name="Schilde C."/>
            <person name="Kianianmomeni A."/>
            <person name="Burglin T.R."/>
            <person name="Frech C."/>
            <person name="Turcotte B."/>
            <person name="Kopec K.O."/>
            <person name="Synnott J.M."/>
            <person name="Choo C."/>
            <person name="Paponov I."/>
            <person name="Finkler A."/>
            <person name="Soon Heng Tan C."/>
            <person name="Hutchins A.P."/>
            <person name="Weinmeier T."/>
            <person name="Rattei T."/>
            <person name="Chu J.S."/>
            <person name="Gimenez G."/>
            <person name="Irimia M."/>
            <person name="Rigden D.J."/>
            <person name="Fitzpatrick D.A."/>
            <person name="Lorenzo-Morales J."/>
            <person name="Bateman A."/>
            <person name="Chiu C.H."/>
            <person name="Tang P."/>
            <person name="Hegemann P."/>
            <person name="Fromm H."/>
            <person name="Raoult D."/>
            <person name="Greub G."/>
            <person name="Miranda-Saavedra D."/>
            <person name="Chen N."/>
            <person name="Nash P."/>
            <person name="Ginger M.L."/>
            <person name="Horn M."/>
            <person name="Schaap P."/>
            <person name="Caler L."/>
            <person name="Loftus B."/>
        </authorList>
    </citation>
    <scope>NUCLEOTIDE SEQUENCE [LARGE SCALE GENOMIC DNA]</scope>
    <source>
        <strain evidence="11 12">Neff</strain>
    </source>
</reference>
<dbReference type="KEGG" id="acan:ACA1_094560"/>
<keyword evidence="5" id="KW-0472">Membrane</keyword>
<dbReference type="Pfam" id="PF05131">
    <property type="entry name" value="Pep3_Vps18"/>
    <property type="match status" value="1"/>
</dbReference>
<keyword evidence="8" id="KW-0175">Coiled coil</keyword>
<evidence type="ECO:0000259" key="9">
    <source>
        <dbReference type="Pfam" id="PF05131"/>
    </source>
</evidence>
<dbReference type="GO" id="GO:0030674">
    <property type="term" value="F:protein-macromolecule adaptor activity"/>
    <property type="evidence" value="ECO:0007669"/>
    <property type="project" value="TreeGrafter"/>
</dbReference>
<keyword evidence="3" id="KW-0863">Zinc-finger</keyword>
<dbReference type="GO" id="GO:0006886">
    <property type="term" value="P:intracellular protein transport"/>
    <property type="evidence" value="ECO:0007669"/>
    <property type="project" value="UniProtKB-UniRule"/>
</dbReference>
<dbReference type="PROSITE" id="PS50236">
    <property type="entry name" value="CHCR"/>
    <property type="match status" value="1"/>
</dbReference>
<dbReference type="GO" id="GO:0007033">
    <property type="term" value="P:vacuole organization"/>
    <property type="evidence" value="ECO:0007669"/>
    <property type="project" value="TreeGrafter"/>
</dbReference>
<dbReference type="GO" id="GO:0005768">
    <property type="term" value="C:endosome"/>
    <property type="evidence" value="ECO:0007669"/>
    <property type="project" value="TreeGrafter"/>
</dbReference>
<dbReference type="CDD" id="cd16462">
    <property type="entry name" value="RING-H2_Pep3p-like"/>
    <property type="match status" value="1"/>
</dbReference>
<comment type="subcellular location">
    <subcellularLocation>
        <location evidence="6">Endomembrane system</location>
        <topology evidence="6">Peripheral membrane protein</topology>
        <orientation evidence="6">Cytoplasmic side</orientation>
    </subcellularLocation>
</comment>
<dbReference type="GO" id="GO:0006904">
    <property type="term" value="P:vesicle docking involved in exocytosis"/>
    <property type="evidence" value="ECO:0007669"/>
    <property type="project" value="TreeGrafter"/>
</dbReference>
<dbReference type="GeneID" id="14913627"/>
<dbReference type="GO" id="GO:0030897">
    <property type="term" value="C:HOPS complex"/>
    <property type="evidence" value="ECO:0007669"/>
    <property type="project" value="TreeGrafter"/>
</dbReference>
<accession>L8GL02</accession>
<dbReference type="PANTHER" id="PTHR23323:SF26">
    <property type="entry name" value="VACUOLAR PROTEIN SORTING-ASSOCIATED PROTEIN 18 HOMOLOG"/>
    <property type="match status" value="1"/>
</dbReference>
<evidence type="ECO:0000256" key="1">
    <source>
        <dbReference type="ARBA" id="ARBA00010454"/>
    </source>
</evidence>
<dbReference type="PANTHER" id="PTHR23323">
    <property type="entry name" value="VACUOLAR PROTEIN SORTING-ASSOCIATED PROTEIN"/>
    <property type="match status" value="1"/>
</dbReference>
<feature type="domain" description="Pep3/Vps18 RING C-terminal" evidence="10">
    <location>
        <begin position="818"/>
        <end position="871"/>
    </location>
</feature>
<evidence type="ECO:0000256" key="8">
    <source>
        <dbReference type="SAM" id="Coils"/>
    </source>
</evidence>
<comment type="similarity">
    <text evidence="1">Belongs to the VPS18 family.</text>
</comment>
<dbReference type="InterPro" id="IPR000547">
    <property type="entry name" value="Clathrin_H-chain/VPS_repeat"/>
</dbReference>
<dbReference type="STRING" id="1257118.L8GL02"/>
<keyword evidence="2" id="KW-0479">Metal-binding</keyword>
<dbReference type="SUPFAM" id="SSF57850">
    <property type="entry name" value="RING/U-box"/>
    <property type="match status" value="1"/>
</dbReference>
<evidence type="ECO:0000259" key="10">
    <source>
        <dbReference type="Pfam" id="PF26148"/>
    </source>
</evidence>
<evidence type="ECO:0000256" key="7">
    <source>
        <dbReference type="PROSITE-ProRule" id="PRU01006"/>
    </source>
</evidence>
<evidence type="ECO:0000256" key="2">
    <source>
        <dbReference type="ARBA" id="ARBA00022723"/>
    </source>
</evidence>
<dbReference type="EMBL" id="KB008103">
    <property type="protein sequence ID" value="ELR12876.1"/>
    <property type="molecule type" value="Genomic_DNA"/>
</dbReference>
<organism evidence="11 12">
    <name type="scientific">Acanthamoeba castellanii (strain ATCC 30010 / Neff)</name>
    <dbReference type="NCBI Taxonomy" id="1257118"/>
    <lineage>
        <taxon>Eukaryota</taxon>
        <taxon>Amoebozoa</taxon>
        <taxon>Discosea</taxon>
        <taxon>Longamoebia</taxon>
        <taxon>Centramoebida</taxon>
        <taxon>Acanthamoebidae</taxon>
        <taxon>Acanthamoeba</taxon>
    </lineage>
</organism>
<protein>
    <submittedName>
        <fullName evidence="11">Pep3/Vps18/deep orange family protein</fullName>
    </submittedName>
</protein>
<keyword evidence="12" id="KW-1185">Reference proteome</keyword>
<name>L8GL02_ACACF</name>
<proteinExistence type="inferred from homology"/>
<feature type="repeat" description="CHCR" evidence="7">
    <location>
        <begin position="590"/>
        <end position="740"/>
    </location>
</feature>
<evidence type="ECO:0000313" key="11">
    <source>
        <dbReference type="EMBL" id="ELR12876.1"/>
    </source>
</evidence>
<dbReference type="Pfam" id="PF26148">
    <property type="entry name" value="VPS18_RING_C"/>
    <property type="match status" value="1"/>
</dbReference>
<evidence type="ECO:0000256" key="6">
    <source>
        <dbReference type="ARBA" id="ARBA00029433"/>
    </source>
</evidence>
<dbReference type="VEuPathDB" id="AmoebaDB:ACA1_094560"/>
<dbReference type="Proteomes" id="UP000011083">
    <property type="component" value="Unassembled WGS sequence"/>
</dbReference>
<evidence type="ECO:0000313" key="12">
    <source>
        <dbReference type="Proteomes" id="UP000011083"/>
    </source>
</evidence>
<dbReference type="InterPro" id="IPR058919">
    <property type="entry name" value="Pep3/Vps18_RING_C"/>
</dbReference>
<dbReference type="InterPro" id="IPR007810">
    <property type="entry name" value="Pep3/Vps18_beta-prop"/>
</dbReference>
<evidence type="ECO:0000256" key="3">
    <source>
        <dbReference type="ARBA" id="ARBA00022771"/>
    </source>
</evidence>
<keyword evidence="4" id="KW-0862">Zinc</keyword>
<dbReference type="AlphaFoldDB" id="L8GL02"/>
<dbReference type="OMA" id="KFFVFPC"/>
<feature type="domain" description="Pep3/Vps18 beta-propeller" evidence="9">
    <location>
        <begin position="24"/>
        <end position="375"/>
    </location>
</feature>
<dbReference type="OrthoDB" id="1845386at2759"/>
<gene>
    <name evidence="11" type="ORF">ACA1_094560</name>
</gene>
<evidence type="ECO:0000256" key="4">
    <source>
        <dbReference type="ARBA" id="ARBA00022833"/>
    </source>
</evidence>
<dbReference type="GO" id="GO:0048284">
    <property type="term" value="P:organelle fusion"/>
    <property type="evidence" value="ECO:0007669"/>
    <property type="project" value="TreeGrafter"/>
</dbReference>
<evidence type="ECO:0000256" key="5">
    <source>
        <dbReference type="ARBA" id="ARBA00023136"/>
    </source>
</evidence>